<evidence type="ECO:0000256" key="2">
    <source>
        <dbReference type="ARBA" id="ARBA00024341"/>
    </source>
</evidence>
<sequence length="827" mass="90764">MVRSTPSCFKIITCSSDDNVNEDGFERIESKNSTDKRGWSFRKKSDRHRGLGNVTILEASSPVGSKDNTEATNIDFHRHISPVAEKISAPCTDEVIPLSKVNSKAPDTLVTENSCKIEPITSKESLREIGSLNSAKDTSNVSEIEESFAIIIQTAIRGYLSQKALVKIKNVVKLQAAVRGHLVRSQAVGTLRCVQAIVKMQAIVRARRTQRSLEGSVTALNLAEGFGMEQETKADTSTSCTEKILGNLFARQLLELTPKKKQIHIKCDPLRPDSAWKWLERWMSISSSECVQLQKPESNQKNDEKISSADTTGSGLRTKVSADVISEETDLDARVRQTTINSDNEENLIDEVDSFNFEFRDPKFYFNGGETHQPGFEGTNQTEMPPNVDSKTVLDSIPCEHVADSERLKHPIKRVASEQSETGGKRIITVSRKASNPAFIAAQSKFEELSSPITSSTSTISTNQDVVVLKNESLLSPSDSEMKNTKIIMSENSISHDPNDHAGGLDLDGEHSISSRLDSQDGVELKNESLLSPADSETMTTEMIVSDNSISRDPKLNVGGLELGAELSSSFKFDSQDRSEGGEKENNTEVVEDGISNLNSTEGNPCNFENLDGGYPVFVHSVVNGDCQQLEQSSSDVKSQHDIVIDQSAYSSSPERSPRSHVNVPESNGTPSSEVSVKAKRKESHKSDCQKTKSKSAGKRSPSNPNIDPDTRHSMEKLPKESKNGKRRNSFGSVKTDHADQEPRESNSSSLPSYMQATESARAKAQANNSPRSSPDVQDTDLYLKKRHSLPSAIGKQGSPRMPSSSPLVQQSAKGDNTHPSRDRWQR</sequence>
<accession>A0A7J6VXM1</accession>
<feature type="domain" description="DUF4005" evidence="5">
    <location>
        <begin position="742"/>
        <end position="800"/>
    </location>
</feature>
<evidence type="ECO:0000256" key="3">
    <source>
        <dbReference type="ARBA" id="ARBA00024378"/>
    </source>
</evidence>
<feature type="compositionally biased region" description="Basic and acidic residues" evidence="4">
    <location>
        <begin position="735"/>
        <end position="745"/>
    </location>
</feature>
<dbReference type="Pfam" id="PF00612">
    <property type="entry name" value="IQ"/>
    <property type="match status" value="2"/>
</dbReference>
<dbReference type="PANTHER" id="PTHR32295:SF154">
    <property type="entry name" value="PROTEIN IQ-DOMAIN 32"/>
    <property type="match status" value="1"/>
</dbReference>
<proteinExistence type="inferred from homology"/>
<organism evidence="6 7">
    <name type="scientific">Thalictrum thalictroides</name>
    <name type="common">Rue-anemone</name>
    <name type="synonym">Anemone thalictroides</name>
    <dbReference type="NCBI Taxonomy" id="46969"/>
    <lineage>
        <taxon>Eukaryota</taxon>
        <taxon>Viridiplantae</taxon>
        <taxon>Streptophyta</taxon>
        <taxon>Embryophyta</taxon>
        <taxon>Tracheophyta</taxon>
        <taxon>Spermatophyta</taxon>
        <taxon>Magnoliopsida</taxon>
        <taxon>Ranunculales</taxon>
        <taxon>Ranunculaceae</taxon>
        <taxon>Thalictroideae</taxon>
        <taxon>Thalictrum</taxon>
    </lineage>
</organism>
<dbReference type="SMART" id="SM00015">
    <property type="entry name" value="IQ"/>
    <property type="match status" value="2"/>
</dbReference>
<evidence type="ECO:0000256" key="1">
    <source>
        <dbReference type="ARBA" id="ARBA00022860"/>
    </source>
</evidence>
<dbReference type="PROSITE" id="PS50096">
    <property type="entry name" value="IQ"/>
    <property type="match status" value="2"/>
</dbReference>
<comment type="caution">
    <text evidence="6">The sequence shown here is derived from an EMBL/GenBank/DDBJ whole genome shotgun (WGS) entry which is preliminary data.</text>
</comment>
<feature type="compositionally biased region" description="Polar residues" evidence="4">
    <location>
        <begin position="665"/>
        <end position="675"/>
    </location>
</feature>
<name>A0A7J6VXM1_THATH</name>
<feature type="compositionally biased region" description="Polar residues" evidence="4">
    <location>
        <begin position="766"/>
        <end position="777"/>
    </location>
</feature>
<evidence type="ECO:0000313" key="6">
    <source>
        <dbReference type="EMBL" id="KAF5189884.1"/>
    </source>
</evidence>
<dbReference type="Pfam" id="PF13178">
    <property type="entry name" value="DUF4005"/>
    <property type="match status" value="1"/>
</dbReference>
<evidence type="ECO:0000256" key="4">
    <source>
        <dbReference type="SAM" id="MobiDB-lite"/>
    </source>
</evidence>
<dbReference type="AlphaFoldDB" id="A0A7J6VXM1"/>
<protein>
    <submittedName>
        <fullName evidence="6">Iq-domain</fullName>
    </submittedName>
</protein>
<feature type="compositionally biased region" description="Basic and acidic residues" evidence="4">
    <location>
        <begin position="298"/>
        <end position="307"/>
    </location>
</feature>
<reference evidence="6 7" key="1">
    <citation type="submission" date="2020-06" db="EMBL/GenBank/DDBJ databases">
        <title>Transcriptomic and genomic resources for Thalictrum thalictroides and T. hernandezii: Facilitating candidate gene discovery in an emerging model plant lineage.</title>
        <authorList>
            <person name="Arias T."/>
            <person name="Riano-Pachon D.M."/>
            <person name="Di Stilio V.S."/>
        </authorList>
    </citation>
    <scope>NUCLEOTIDE SEQUENCE [LARGE SCALE GENOMIC DNA]</scope>
    <source>
        <strain evidence="7">cv. WT478/WT964</strain>
        <tissue evidence="6">Leaves</tissue>
    </source>
</reference>
<dbReference type="InterPro" id="IPR000048">
    <property type="entry name" value="IQ_motif_EF-hand-BS"/>
</dbReference>
<gene>
    <name evidence="6" type="ORF">FRX31_020533</name>
</gene>
<feature type="region of interest" description="Disordered" evidence="4">
    <location>
        <begin position="648"/>
        <end position="827"/>
    </location>
</feature>
<keyword evidence="7" id="KW-1185">Reference proteome</keyword>
<evidence type="ECO:0000313" key="7">
    <source>
        <dbReference type="Proteomes" id="UP000554482"/>
    </source>
</evidence>
<comment type="subunit">
    <text evidence="3">Binds to multiple calmodulin (CaM) in the presence of Ca(2+) and CaM-like proteins.</text>
</comment>
<feature type="compositionally biased region" description="Polar residues" evidence="4">
    <location>
        <begin position="802"/>
        <end position="815"/>
    </location>
</feature>
<feature type="region of interest" description="Disordered" evidence="4">
    <location>
        <begin position="292"/>
        <end position="319"/>
    </location>
</feature>
<dbReference type="Proteomes" id="UP000554482">
    <property type="component" value="Unassembled WGS sequence"/>
</dbReference>
<dbReference type="InterPro" id="IPR025064">
    <property type="entry name" value="DUF4005"/>
</dbReference>
<feature type="compositionally biased region" description="Basic and acidic residues" evidence="4">
    <location>
        <begin position="709"/>
        <end position="724"/>
    </location>
</feature>
<dbReference type="EMBL" id="JABWDY010024893">
    <property type="protein sequence ID" value="KAF5189884.1"/>
    <property type="molecule type" value="Genomic_DNA"/>
</dbReference>
<feature type="compositionally biased region" description="Polar residues" evidence="4">
    <location>
        <begin position="746"/>
        <end position="759"/>
    </location>
</feature>
<comment type="similarity">
    <text evidence="2">Belongs to the IQD family.</text>
</comment>
<dbReference type="GO" id="GO:0005516">
    <property type="term" value="F:calmodulin binding"/>
    <property type="evidence" value="ECO:0007669"/>
    <property type="project" value="UniProtKB-KW"/>
</dbReference>
<keyword evidence="1" id="KW-0112">Calmodulin-binding</keyword>
<feature type="compositionally biased region" description="Basic and acidic residues" evidence="4">
    <location>
        <begin position="816"/>
        <end position="827"/>
    </location>
</feature>
<dbReference type="OrthoDB" id="1747078at2759"/>
<dbReference type="Gene3D" id="1.20.5.190">
    <property type="match status" value="1"/>
</dbReference>
<evidence type="ECO:0000259" key="5">
    <source>
        <dbReference type="Pfam" id="PF13178"/>
    </source>
</evidence>
<dbReference type="PANTHER" id="PTHR32295">
    <property type="entry name" value="IQ-DOMAIN 5-RELATED"/>
    <property type="match status" value="1"/>
</dbReference>
<feature type="region of interest" description="Disordered" evidence="4">
    <location>
        <begin position="493"/>
        <end position="523"/>
    </location>
</feature>